<keyword evidence="2" id="KW-1185">Reference proteome</keyword>
<name>A0ABW0QDL8_9BURK</name>
<reference evidence="2" key="1">
    <citation type="journal article" date="2019" name="Int. J. Syst. Evol. Microbiol.">
        <title>The Global Catalogue of Microorganisms (GCM) 10K type strain sequencing project: providing services to taxonomists for standard genome sequencing and annotation.</title>
        <authorList>
            <consortium name="The Broad Institute Genomics Platform"/>
            <consortium name="The Broad Institute Genome Sequencing Center for Infectious Disease"/>
            <person name="Wu L."/>
            <person name="Ma J."/>
        </authorList>
    </citation>
    <scope>NUCLEOTIDE SEQUENCE [LARGE SCALE GENOMIC DNA]</scope>
    <source>
        <strain evidence="2">CGMCC 4.7277</strain>
    </source>
</reference>
<accession>A0ABW0QDL8</accession>
<comment type="caution">
    <text evidence="1">The sequence shown here is derived from an EMBL/GenBank/DDBJ whole genome shotgun (WGS) entry which is preliminary data.</text>
</comment>
<evidence type="ECO:0000313" key="1">
    <source>
        <dbReference type="EMBL" id="MFC5522738.1"/>
    </source>
</evidence>
<dbReference type="EMBL" id="JBHSMX010000057">
    <property type="protein sequence ID" value="MFC5522738.1"/>
    <property type="molecule type" value="Genomic_DNA"/>
</dbReference>
<evidence type="ECO:0000313" key="2">
    <source>
        <dbReference type="Proteomes" id="UP001596084"/>
    </source>
</evidence>
<dbReference type="RefSeq" id="WP_157090429.1">
    <property type="nucleotide sequence ID" value="NZ_JBHSMX010000057.1"/>
</dbReference>
<gene>
    <name evidence="1" type="ORF">ACFPP7_17750</name>
</gene>
<organism evidence="1 2">
    <name type="scientific">Polaromonas jejuensis</name>
    <dbReference type="NCBI Taxonomy" id="457502"/>
    <lineage>
        <taxon>Bacteria</taxon>
        <taxon>Pseudomonadati</taxon>
        <taxon>Pseudomonadota</taxon>
        <taxon>Betaproteobacteria</taxon>
        <taxon>Burkholderiales</taxon>
        <taxon>Comamonadaceae</taxon>
        <taxon>Polaromonas</taxon>
    </lineage>
</organism>
<sequence>MNRYRDATVASETHDASALARYIESFAEASSKWALLAEKSAEYEKLCGAPSCCIVTASSALPHAAIHLTVPREGKRSLTVANIIPLSASRLSVAEYNAVLVSFARALRARSRLHGTRIKVVLSKADIRLADVVTGKVTWKLLQRYLALHPLSHHPLDIQRLDAFTCAISRYTRKSFDLDSFQVLLMEELGWSAEDASWCRSRVEVGLDVLAASRRFDRR</sequence>
<proteinExistence type="predicted"/>
<dbReference type="Proteomes" id="UP001596084">
    <property type="component" value="Unassembled WGS sequence"/>
</dbReference>
<protein>
    <submittedName>
        <fullName evidence="1">Uncharacterized protein</fullName>
    </submittedName>
</protein>